<proteinExistence type="predicted"/>
<evidence type="ECO:0000313" key="3">
    <source>
        <dbReference type="Proteomes" id="UP000250321"/>
    </source>
</evidence>
<dbReference type="AlphaFoldDB" id="A0A314ZII5"/>
<feature type="compositionally biased region" description="Polar residues" evidence="1">
    <location>
        <begin position="97"/>
        <end position="111"/>
    </location>
</feature>
<accession>A0A314ZII5</accession>
<comment type="caution">
    <text evidence="2">The sequence shown here is derived from an EMBL/GenBank/DDBJ whole genome shotgun (WGS) entry which is preliminary data.</text>
</comment>
<organism evidence="2 3">
    <name type="scientific">Prunus yedoensis var. nudiflora</name>
    <dbReference type="NCBI Taxonomy" id="2094558"/>
    <lineage>
        <taxon>Eukaryota</taxon>
        <taxon>Viridiplantae</taxon>
        <taxon>Streptophyta</taxon>
        <taxon>Embryophyta</taxon>
        <taxon>Tracheophyta</taxon>
        <taxon>Spermatophyta</taxon>
        <taxon>Magnoliopsida</taxon>
        <taxon>eudicotyledons</taxon>
        <taxon>Gunneridae</taxon>
        <taxon>Pentapetalae</taxon>
        <taxon>rosids</taxon>
        <taxon>fabids</taxon>
        <taxon>Rosales</taxon>
        <taxon>Rosaceae</taxon>
        <taxon>Amygdaloideae</taxon>
        <taxon>Amygdaleae</taxon>
        <taxon>Prunus</taxon>
    </lineage>
</organism>
<sequence length="135" mass="15291">MVHCGQLGIVRLEEKKMQEPTTSGDREGKTRIWRIRGEVGKVRWKHNRCAKEWPGIKTQHVGHLEPAEDMAKSVCMRWCVRVACPNLNLSDRMGATRQANSTVQPEPTVQPDQWGRGKGVSAQRQCASRIRCAET</sequence>
<gene>
    <name evidence="2" type="ORF">Pyn_31463</name>
</gene>
<dbReference type="EMBL" id="PJQY01000016">
    <property type="protein sequence ID" value="PQQ21292.1"/>
    <property type="molecule type" value="Genomic_DNA"/>
</dbReference>
<evidence type="ECO:0000313" key="2">
    <source>
        <dbReference type="EMBL" id="PQQ21292.1"/>
    </source>
</evidence>
<reference evidence="2 3" key="1">
    <citation type="submission" date="2018-02" db="EMBL/GenBank/DDBJ databases">
        <title>Draft genome of wild Prunus yedoensis var. nudiflora.</title>
        <authorList>
            <person name="Baek S."/>
            <person name="Kim J.-H."/>
            <person name="Choi K."/>
            <person name="Kim G.-B."/>
            <person name="Cho A."/>
            <person name="Jang H."/>
            <person name="Shin C.-H."/>
            <person name="Yu H.-J."/>
            <person name="Mun J.-H."/>
        </authorList>
    </citation>
    <scope>NUCLEOTIDE SEQUENCE [LARGE SCALE GENOMIC DNA]</scope>
    <source>
        <strain evidence="3">cv. Jeju island</strain>
        <tissue evidence="2">Leaf</tissue>
    </source>
</reference>
<evidence type="ECO:0000256" key="1">
    <source>
        <dbReference type="SAM" id="MobiDB-lite"/>
    </source>
</evidence>
<protein>
    <submittedName>
        <fullName evidence="2">Uncharacterized protein</fullName>
    </submittedName>
</protein>
<name>A0A314ZII5_PRUYE</name>
<dbReference type="Proteomes" id="UP000250321">
    <property type="component" value="Unassembled WGS sequence"/>
</dbReference>
<keyword evidence="3" id="KW-1185">Reference proteome</keyword>
<feature type="region of interest" description="Disordered" evidence="1">
    <location>
        <begin position="96"/>
        <end position="121"/>
    </location>
</feature>